<reference evidence="1 2" key="1">
    <citation type="journal article" date="2019" name="Int. J. Syst. Evol. Microbiol.">
        <title>The Global Catalogue of Microorganisms (GCM) 10K type strain sequencing project: providing services to taxonomists for standard genome sequencing and annotation.</title>
        <authorList>
            <consortium name="The Broad Institute Genomics Platform"/>
            <consortium name="The Broad Institute Genome Sequencing Center for Infectious Disease"/>
            <person name="Wu L."/>
            <person name="Ma J."/>
        </authorList>
    </citation>
    <scope>NUCLEOTIDE SEQUENCE [LARGE SCALE GENOMIC DNA]</scope>
    <source>
        <strain evidence="1 2">JCM 16211</strain>
    </source>
</reference>
<organism evidence="1 2">
    <name type="scientific">Kangiella japonica</name>
    <dbReference type="NCBI Taxonomy" id="647384"/>
    <lineage>
        <taxon>Bacteria</taxon>
        <taxon>Pseudomonadati</taxon>
        <taxon>Pseudomonadota</taxon>
        <taxon>Gammaproteobacteria</taxon>
        <taxon>Kangiellales</taxon>
        <taxon>Kangiellaceae</taxon>
        <taxon>Kangiella</taxon>
    </lineage>
</organism>
<comment type="caution">
    <text evidence="1">The sequence shown here is derived from an EMBL/GenBank/DDBJ whole genome shotgun (WGS) entry which is preliminary data.</text>
</comment>
<keyword evidence="2" id="KW-1185">Reference proteome</keyword>
<evidence type="ECO:0000313" key="2">
    <source>
        <dbReference type="Proteomes" id="UP001501221"/>
    </source>
</evidence>
<accession>A0ABN0T7A6</accession>
<name>A0ABN0T7A6_9GAMM</name>
<dbReference type="RefSeq" id="WP_343990295.1">
    <property type="nucleotide sequence ID" value="NZ_BAAAFM010000008.1"/>
</dbReference>
<evidence type="ECO:0000313" key="1">
    <source>
        <dbReference type="EMBL" id="GAA0214213.1"/>
    </source>
</evidence>
<dbReference type="Proteomes" id="UP001501221">
    <property type="component" value="Unassembled WGS sequence"/>
</dbReference>
<dbReference type="EMBL" id="BAAAFM010000008">
    <property type="protein sequence ID" value="GAA0214213.1"/>
    <property type="molecule type" value="Genomic_DNA"/>
</dbReference>
<gene>
    <name evidence="1" type="ORF">GCM10009123_21760</name>
</gene>
<sequence length="195" mass="22538">MLSKLEDLESLINTLVSEVSEEFVDEYSCKADKLFFEEDNQKTLYYKEDVQAKIKSKYDVQLKKSSIRGLEKSIGKWFISSPVFIKKEKNKITWASAVEPEFELYSYKVEAESSYLDTNPHLKAYSTVNHLNRLYEQLMATKIEGRTIVTEYKGRDLFEVIWTTNLSTAQNLTSPKIVNIKYNGNTLSDEDGQSI</sequence>
<proteinExistence type="predicted"/>
<protein>
    <submittedName>
        <fullName evidence="1">Uncharacterized protein</fullName>
    </submittedName>
</protein>